<keyword evidence="1" id="KW-1133">Transmembrane helix</keyword>
<accession>A0A1F6VPI3</accession>
<protein>
    <recommendedName>
        <fullName evidence="5">Cohesin domain-containing protein</fullName>
    </recommendedName>
</protein>
<evidence type="ECO:0000256" key="2">
    <source>
        <dbReference type="SAM" id="SignalP"/>
    </source>
</evidence>
<dbReference type="Proteomes" id="UP000179686">
    <property type="component" value="Unassembled WGS sequence"/>
</dbReference>
<sequence length="295" mass="32748">MKNFFKIFIATFFLTLSFSPFLANAGEVFLSTKNIEFARGEDFIVEVKLNTQGQQINAVEGELVFSSGLGVKSISDGKSVINFWIQKPQITKLGNVRFSGLTPGGFNGDNNLLFKVTFSGKVPGQNNIYLNNLRVLLNDGLGTQANITTIPITVLITQQINNEILNLFSFDKVVTDNEPPEGFKPMLASDPLIYNGYEFITFTTQDKISGIDHYEVREGDLGIYVVAQSPYPLKNQKLDVPIYVKAVDREGNQRVEVLEPKNPIPVSKPGMGIFAVLGLFLLAIVLYIKKQLQTK</sequence>
<keyword evidence="1" id="KW-0472">Membrane</keyword>
<feature type="transmembrane region" description="Helical" evidence="1">
    <location>
        <begin position="270"/>
        <end position="288"/>
    </location>
</feature>
<evidence type="ECO:0000256" key="1">
    <source>
        <dbReference type="SAM" id="Phobius"/>
    </source>
</evidence>
<gene>
    <name evidence="3" type="ORF">A3J61_01680</name>
</gene>
<reference evidence="3 4" key="1">
    <citation type="journal article" date="2016" name="Nat. Commun.">
        <title>Thousands of microbial genomes shed light on interconnected biogeochemical processes in an aquifer system.</title>
        <authorList>
            <person name="Anantharaman K."/>
            <person name="Brown C.T."/>
            <person name="Hug L.A."/>
            <person name="Sharon I."/>
            <person name="Castelle C.J."/>
            <person name="Probst A.J."/>
            <person name="Thomas B.C."/>
            <person name="Singh A."/>
            <person name="Wilkins M.J."/>
            <person name="Karaoz U."/>
            <person name="Brodie E.L."/>
            <person name="Williams K.H."/>
            <person name="Hubbard S.S."/>
            <person name="Banfield J.F."/>
        </authorList>
    </citation>
    <scope>NUCLEOTIDE SEQUENCE [LARGE SCALE GENOMIC DNA]</scope>
</reference>
<feature type="chain" id="PRO_5009225754" description="Cohesin domain-containing protein" evidence="2">
    <location>
        <begin position="26"/>
        <end position="295"/>
    </location>
</feature>
<feature type="signal peptide" evidence="2">
    <location>
        <begin position="1"/>
        <end position="25"/>
    </location>
</feature>
<dbReference type="EMBL" id="MFUC01000027">
    <property type="protein sequence ID" value="OGI71607.1"/>
    <property type="molecule type" value="Genomic_DNA"/>
</dbReference>
<keyword evidence="2" id="KW-0732">Signal</keyword>
<keyword evidence="1" id="KW-0812">Transmembrane</keyword>
<evidence type="ECO:0000313" key="4">
    <source>
        <dbReference type="Proteomes" id="UP000179686"/>
    </source>
</evidence>
<dbReference type="STRING" id="1801752.A3J61_01680"/>
<name>A0A1F6VPI3_9BACT</name>
<proteinExistence type="predicted"/>
<evidence type="ECO:0000313" key="3">
    <source>
        <dbReference type="EMBL" id="OGI71607.1"/>
    </source>
</evidence>
<comment type="caution">
    <text evidence="3">The sequence shown here is derived from an EMBL/GenBank/DDBJ whole genome shotgun (WGS) entry which is preliminary data.</text>
</comment>
<dbReference type="AlphaFoldDB" id="A0A1F6VPI3"/>
<organism evidence="3 4">
    <name type="scientific">Candidatus Nomurabacteria bacterium RIFCSPHIGHO2_02_FULL_38_15</name>
    <dbReference type="NCBI Taxonomy" id="1801752"/>
    <lineage>
        <taxon>Bacteria</taxon>
        <taxon>Candidatus Nomuraibacteriota</taxon>
    </lineage>
</organism>
<evidence type="ECO:0008006" key="5">
    <source>
        <dbReference type="Google" id="ProtNLM"/>
    </source>
</evidence>